<dbReference type="InterPro" id="IPR029058">
    <property type="entry name" value="AB_hydrolase_fold"/>
</dbReference>
<name>A0A0A0EF75_9RHOB</name>
<protein>
    <recommendedName>
        <fullName evidence="1">AB hydrolase-1 domain-containing protein</fullName>
    </recommendedName>
</protein>
<evidence type="ECO:0000313" key="2">
    <source>
        <dbReference type="EMBL" id="KGM49059.1"/>
    </source>
</evidence>
<dbReference type="eggNOG" id="COG2267">
    <property type="taxonomic scope" value="Bacteria"/>
</dbReference>
<dbReference type="GO" id="GO:0004806">
    <property type="term" value="F:triacylglycerol lipase activity"/>
    <property type="evidence" value="ECO:0007669"/>
    <property type="project" value="TreeGrafter"/>
</dbReference>
<dbReference type="GO" id="GO:0046503">
    <property type="term" value="P:glycerolipid catabolic process"/>
    <property type="evidence" value="ECO:0007669"/>
    <property type="project" value="TreeGrafter"/>
</dbReference>
<dbReference type="Pfam" id="PF00561">
    <property type="entry name" value="Abhydrolase_1"/>
    <property type="match status" value="1"/>
</dbReference>
<dbReference type="SUPFAM" id="SSF53474">
    <property type="entry name" value="alpha/beta-Hydrolases"/>
    <property type="match status" value="1"/>
</dbReference>
<dbReference type="Proteomes" id="UP000030004">
    <property type="component" value="Unassembled WGS sequence"/>
</dbReference>
<dbReference type="Gene3D" id="3.40.50.1820">
    <property type="entry name" value="alpha/beta hydrolase"/>
    <property type="match status" value="1"/>
</dbReference>
<sequence length="296" mass="31893">MTIANVNGIDIYYDVTGPETAKPLLLISGVGTQSTRWPDDFVAPLVDRGYRVIRMDNRDIGLSQKFTEFGVPDFKALLAQKASGAVPDTPYTLSDMAADGIALLDHLNIDKAHICGASMGGMIVQLMAIEHPERILSVTSIMSNTGNPDLPRATDEAMAALTAPRPDATVDREGFLASVIHTAKVIGSPAHPIAEEDIRAGAERDLDRSYHPTGFSRQYAAILATRDRREELKKLTIPMAVIHGVQDPLVPVHGGRDTAANCPTAELIEIDGMGHNIPPGIYDQVIDGIERATLRA</sequence>
<evidence type="ECO:0000313" key="3">
    <source>
        <dbReference type="Proteomes" id="UP000030004"/>
    </source>
</evidence>
<dbReference type="InterPro" id="IPR050471">
    <property type="entry name" value="AB_hydrolase"/>
</dbReference>
<proteinExistence type="predicted"/>
<feature type="domain" description="AB hydrolase-1" evidence="1">
    <location>
        <begin position="22"/>
        <end position="277"/>
    </location>
</feature>
<accession>A0A0A0EF75</accession>
<dbReference type="InterPro" id="IPR000073">
    <property type="entry name" value="AB_hydrolase_1"/>
</dbReference>
<dbReference type="AlphaFoldDB" id="A0A0A0EF75"/>
<dbReference type="PANTHER" id="PTHR43433:SF5">
    <property type="entry name" value="AB HYDROLASE-1 DOMAIN-CONTAINING PROTEIN"/>
    <property type="match status" value="1"/>
</dbReference>
<dbReference type="OrthoDB" id="9798888at2"/>
<keyword evidence="3" id="KW-1185">Reference proteome</keyword>
<dbReference type="STRING" id="1461694.ATO9_10275"/>
<organism evidence="2 3">
    <name type="scientific">Pseudooceanicola atlanticus</name>
    <dbReference type="NCBI Taxonomy" id="1461694"/>
    <lineage>
        <taxon>Bacteria</taxon>
        <taxon>Pseudomonadati</taxon>
        <taxon>Pseudomonadota</taxon>
        <taxon>Alphaproteobacteria</taxon>
        <taxon>Rhodobacterales</taxon>
        <taxon>Paracoccaceae</taxon>
        <taxon>Pseudooceanicola</taxon>
    </lineage>
</organism>
<comment type="caution">
    <text evidence="2">The sequence shown here is derived from an EMBL/GenBank/DDBJ whole genome shotgun (WGS) entry which is preliminary data.</text>
</comment>
<dbReference type="PANTHER" id="PTHR43433">
    <property type="entry name" value="HYDROLASE, ALPHA/BETA FOLD FAMILY PROTEIN"/>
    <property type="match status" value="1"/>
</dbReference>
<dbReference type="RefSeq" id="WP_043748039.1">
    <property type="nucleotide sequence ID" value="NZ_AQQX01000003.1"/>
</dbReference>
<reference evidence="2 3" key="1">
    <citation type="journal article" date="2015" name="Antonie Van Leeuwenhoek">
        <title>Pseudooceanicola atlanticus gen. nov. sp. nov., isolated from surface seawater of the Atlantic Ocean and reclassification of Oceanicola batsensis, Oceanicola marinus, Oceanicola nitratireducens, Oceanicola nanhaiensis, Oceanicola antarcticus and Oceanicola flagellatus, as Pseudooceanicola batsensis comb. nov., Pseudooceanicola marinus comb. nov., Pseudooceanicola nitratireducens comb. nov., Pseudooceanicola nanhaiensis comb. nov., Pseudooceanicola antarcticus comb. nov., and Pseudooceanicola flagellatus comb. nov.</title>
        <authorList>
            <person name="Lai Q."/>
            <person name="Li G."/>
            <person name="Liu X."/>
            <person name="Du Y."/>
            <person name="Sun F."/>
            <person name="Shao Z."/>
        </authorList>
    </citation>
    <scope>NUCLEOTIDE SEQUENCE [LARGE SCALE GENOMIC DNA]</scope>
    <source>
        <strain evidence="2 3">22II-s11g</strain>
    </source>
</reference>
<dbReference type="EMBL" id="AQQX01000003">
    <property type="protein sequence ID" value="KGM49059.1"/>
    <property type="molecule type" value="Genomic_DNA"/>
</dbReference>
<gene>
    <name evidence="2" type="ORF">ATO9_10275</name>
</gene>
<evidence type="ECO:0000259" key="1">
    <source>
        <dbReference type="Pfam" id="PF00561"/>
    </source>
</evidence>